<dbReference type="GO" id="GO:0002926">
    <property type="term" value="P:tRNA wobble base 5-methoxycarbonylmethyl-2-thiouridinylation"/>
    <property type="evidence" value="ECO:0007669"/>
    <property type="project" value="TreeGrafter"/>
</dbReference>
<dbReference type="InterPro" id="IPR056165">
    <property type="entry name" value="Beta-prop_ELP1_2nd"/>
</dbReference>
<evidence type="ECO:0000256" key="5">
    <source>
        <dbReference type="PIRNR" id="PIRNR017233"/>
    </source>
</evidence>
<dbReference type="STRING" id="67801.A0A1B0AVG1"/>
<dbReference type="InterPro" id="IPR056167">
    <property type="entry name" value="A-sol_ELP1"/>
</dbReference>
<dbReference type="AlphaFoldDB" id="A0A1B0AVG1"/>
<comment type="pathway">
    <text evidence="1">tRNA modification; 5-methoxycarbonylmethyl-2-thiouridine-tRNA biosynthesis.</text>
</comment>
<dbReference type="PIRSF" id="PIRSF017233">
    <property type="entry name" value="IKAP"/>
    <property type="match status" value="1"/>
</dbReference>
<keyword evidence="3 5" id="KW-0963">Cytoplasm</keyword>
<dbReference type="GO" id="GO:0033588">
    <property type="term" value="C:elongator holoenzyme complex"/>
    <property type="evidence" value="ECO:0007669"/>
    <property type="project" value="InterPro"/>
</dbReference>
<reference evidence="11" key="2">
    <citation type="submission" date="2020-05" db="UniProtKB">
        <authorList>
            <consortium name="EnsemblMetazoa"/>
        </authorList>
    </citation>
    <scope>IDENTIFICATION</scope>
    <source>
        <strain evidence="11">IAEA</strain>
    </source>
</reference>
<dbReference type="Pfam" id="PF23925">
    <property type="entry name" value="A-sol_ELP1"/>
    <property type="match status" value="1"/>
</dbReference>
<evidence type="ECO:0000259" key="6">
    <source>
        <dbReference type="Pfam" id="PF04762"/>
    </source>
</evidence>
<dbReference type="Pfam" id="PF04762">
    <property type="entry name" value="Beta-prop_ELP1_1st"/>
    <property type="match status" value="1"/>
</dbReference>
<evidence type="ECO:0000259" key="8">
    <source>
        <dbReference type="Pfam" id="PF23878"/>
    </source>
</evidence>
<dbReference type="InterPro" id="IPR006849">
    <property type="entry name" value="Elp1"/>
</dbReference>
<evidence type="ECO:0000256" key="4">
    <source>
        <dbReference type="ARBA" id="ARBA00022694"/>
    </source>
</evidence>
<feature type="domain" description="ELP1 alpha-solenoid" evidence="9">
    <location>
        <begin position="654"/>
        <end position="856"/>
    </location>
</feature>
<accession>A0A1B0AVG1</accession>
<dbReference type="PANTHER" id="PTHR12747">
    <property type="entry name" value="ELONGATOR COMPLEX PROTEIN 1"/>
    <property type="match status" value="1"/>
</dbReference>
<comment type="subcellular location">
    <subcellularLocation>
        <location evidence="5">Cytoplasm</location>
    </subcellularLocation>
    <subcellularLocation>
        <location evidence="5">Nucleus</location>
    </subcellularLocation>
</comment>
<feature type="domain" description="ELP1 first N-terminal beta-propeller" evidence="6">
    <location>
        <begin position="1"/>
        <end position="335"/>
    </location>
</feature>
<evidence type="ECO:0000256" key="2">
    <source>
        <dbReference type="ARBA" id="ARBA00006086"/>
    </source>
</evidence>
<dbReference type="InterPro" id="IPR056169">
    <property type="entry name" value="HB_ELP1"/>
</dbReference>
<dbReference type="VEuPathDB" id="VectorBase:GPPI009986"/>
<organism evidence="11 12">
    <name type="scientific">Glossina palpalis gambiensis</name>
    <dbReference type="NCBI Taxonomy" id="67801"/>
    <lineage>
        <taxon>Eukaryota</taxon>
        <taxon>Metazoa</taxon>
        <taxon>Ecdysozoa</taxon>
        <taxon>Arthropoda</taxon>
        <taxon>Hexapoda</taxon>
        <taxon>Insecta</taxon>
        <taxon>Pterygota</taxon>
        <taxon>Neoptera</taxon>
        <taxon>Endopterygota</taxon>
        <taxon>Diptera</taxon>
        <taxon>Brachycera</taxon>
        <taxon>Muscomorpha</taxon>
        <taxon>Hippoboscoidea</taxon>
        <taxon>Glossinidae</taxon>
        <taxon>Glossina</taxon>
    </lineage>
</organism>
<dbReference type="SUPFAM" id="SSF69322">
    <property type="entry name" value="Tricorn protease domain 2"/>
    <property type="match status" value="1"/>
</dbReference>
<keyword evidence="5" id="KW-0539">Nucleus</keyword>
<evidence type="ECO:0000259" key="7">
    <source>
        <dbReference type="Pfam" id="PF23797"/>
    </source>
</evidence>
<comment type="function">
    <text evidence="5">Component of the elongator complex which is required for multiple tRNA modifications, including mcm5U (5-methoxycarbonylmethyl uridine), mcm5s2U (5-methoxycarbonylmethyl-2-thiouridine), and ncm5U (5-carbamoylmethyl uridine). The elongator complex catalyzes formation of carboxymethyluridine in the wobble base at position 34 in tRNAs.</text>
</comment>
<evidence type="ECO:0000256" key="1">
    <source>
        <dbReference type="ARBA" id="ARBA00005043"/>
    </source>
</evidence>
<evidence type="ECO:0000259" key="10">
    <source>
        <dbReference type="Pfam" id="PF23936"/>
    </source>
</evidence>
<comment type="similarity">
    <text evidence="2 5">Belongs to the ELP1/IKA1 family.</text>
</comment>
<dbReference type="Pfam" id="PF23797">
    <property type="entry name" value="Beta-prop_ELP1_2nd"/>
    <property type="match status" value="1"/>
</dbReference>
<dbReference type="UniPathway" id="UPA00988"/>
<feature type="domain" description="ELP1 N-terminal second beta-propeller" evidence="7">
    <location>
        <begin position="372"/>
        <end position="630"/>
    </location>
</feature>
<name>A0A1B0AVG1_9MUSC</name>
<sequence>MRNLKLKYSQQFNTNIKNAKFLLLNPNVDDKANNERFVVTSDKLYSLSLRENQLPKVIIEVPNIVDAEYLALDNVICLATGGGEVLLVNLQTSSASEGTFCDVGIERMVWSPDQDVVVFVTREYNVVAMTYNFDVLTEHALKEVDAEAENKFVNVGWGKKETQFHGSEGKQAAKKKSSEELHVVIDQLPQNIEITWRADGAYFAISYVCLSQGRTFKIFDKEGTLQYKAEKQFGLLPCIAWRPSGNWLAVPQKLPNKSVMALFEKNGLRHREIVLCFDLETNPIKNVKWSSDSEVLSIETAKGFYIYTINNYHWYLKQVLASEQYNEVILFEWDQRIDEEKTCHIMLINGDYFTFKWHWVVDGHMPSGLVTVIDGQRLLLTNFSKAIIPPPMSNRELQLEGQFYISSVIVKAVKDIIYLCMYDSGHNLHFYVAETELPLLFKKICETPFTATSSESSMRLNCIQWFDYSEALSVIFNHTKENTTYLHRLTADEEDQTHCDYNVEGTIIALAKCETIKNQWIYQTLEDGALKTLTLGTSSINGTQLHVQLNYIAEKLEVISRDNHTDFISVVLTTNRCLYVDKECLATDVTSFCQTGNYLLFTKLASLHFVRLADLRIIDERRLERGSKLVTAISELGRVVLQMPRGNLEVINPRVLSLELINDLLKPSNRYYRLAFDMLRKQRINLNIICDHNIKDFLDNLDVFLKEIQNPNWLNLFISDLQNEDFTKTMYASSYKENLQSYPGDFQIENKVSYVCKALLSHMEASSEKRYCLPILTAYVKMDQLEKALLLIWEEKRRHCFDESEETEQALRYLLYLVDVNELFNVALGTYDFGLVLFVAKKSQKDPKEFLAMLNEWKKYKNDNYCKFKIDEYLKRYEKAIQHLAKCGAEHFEEGLTFIKNKKLFIQALVLYKHDNEKHKTICLAYADYLRAQSKLEDASIMYERGGNLAQALQSAKHILNWQRVLLLARKLKEDMAVVAKSLINPLEEQGKFEEAYDISKAYGNNFKQSLEILVRGKIFLKAIFEAEMRDDSLLDTLIKMELLLHCNHLIASLLSDKELFLSYKERLLAVRVKRLKKVEMLYGEGANQTLMNDNDLLSDTSSLYSSHYTTSSQNTQNTGYNVKSIKRKTFRSSKNRRKHERKLLSLKPGNPFEDIALIDALYNLIVKCFNQQQSIRDTCKALIMLVDHDAEAIKLQKQFKQLLTVMQDSLDEIWIPEIRTTSEFLQGPNIDYTQLQNEQRYAMIDPLKRFKPQLSISDWEYEILKA</sequence>
<keyword evidence="4" id="KW-0819">tRNA processing</keyword>
<dbReference type="InterPro" id="IPR056164">
    <property type="entry name" value="Beta-prop_ELP1_1st"/>
</dbReference>
<dbReference type="PANTHER" id="PTHR12747:SF0">
    <property type="entry name" value="ELONGATOR COMPLEX PROTEIN 1"/>
    <property type="match status" value="1"/>
</dbReference>
<dbReference type="GO" id="GO:0005634">
    <property type="term" value="C:nucleus"/>
    <property type="evidence" value="ECO:0007669"/>
    <property type="project" value="UniProtKB-SubCell"/>
</dbReference>
<dbReference type="EMBL" id="JXJN01004235">
    <property type="status" value="NOT_ANNOTATED_CDS"/>
    <property type="molecule type" value="Genomic_DNA"/>
</dbReference>
<dbReference type="Pfam" id="PF23936">
    <property type="entry name" value="HB_ELP1"/>
    <property type="match status" value="1"/>
</dbReference>
<keyword evidence="12" id="KW-1185">Reference proteome</keyword>
<dbReference type="GO" id="GO:0005829">
    <property type="term" value="C:cytosol"/>
    <property type="evidence" value="ECO:0007669"/>
    <property type="project" value="TreeGrafter"/>
</dbReference>
<dbReference type="GO" id="GO:0000049">
    <property type="term" value="F:tRNA binding"/>
    <property type="evidence" value="ECO:0007669"/>
    <property type="project" value="TreeGrafter"/>
</dbReference>
<dbReference type="Pfam" id="PF23878">
    <property type="entry name" value="TPR_ELP1"/>
    <property type="match status" value="1"/>
</dbReference>
<dbReference type="EnsemblMetazoa" id="GPPI009986-RA">
    <property type="protein sequence ID" value="GPPI009986-PA"/>
    <property type="gene ID" value="GPPI009986"/>
</dbReference>
<reference evidence="12" key="1">
    <citation type="submission" date="2015-01" db="EMBL/GenBank/DDBJ databases">
        <authorList>
            <person name="Aksoy S."/>
            <person name="Warren W."/>
            <person name="Wilson R.K."/>
        </authorList>
    </citation>
    <scope>NUCLEOTIDE SEQUENCE [LARGE SCALE GENOMIC DNA]</scope>
    <source>
        <strain evidence="12">IAEA</strain>
    </source>
</reference>
<feature type="domain" description="ELP1 three-helical bundle" evidence="10">
    <location>
        <begin position="1034"/>
        <end position="1214"/>
    </location>
</feature>
<dbReference type="Proteomes" id="UP000092460">
    <property type="component" value="Unassembled WGS sequence"/>
</dbReference>
<proteinExistence type="inferred from homology"/>
<evidence type="ECO:0000256" key="3">
    <source>
        <dbReference type="ARBA" id="ARBA00022490"/>
    </source>
</evidence>
<protein>
    <recommendedName>
        <fullName evidence="5">Elongator complex protein 1</fullName>
    </recommendedName>
</protein>
<evidence type="ECO:0000313" key="11">
    <source>
        <dbReference type="EnsemblMetazoa" id="GPPI009986-PA"/>
    </source>
</evidence>
<evidence type="ECO:0000259" key="9">
    <source>
        <dbReference type="Pfam" id="PF23925"/>
    </source>
</evidence>
<evidence type="ECO:0000313" key="12">
    <source>
        <dbReference type="Proteomes" id="UP000092460"/>
    </source>
</evidence>
<dbReference type="InterPro" id="IPR056166">
    <property type="entry name" value="TPR_ELP1"/>
</dbReference>
<feature type="domain" description="ELP1 TPR" evidence="8">
    <location>
        <begin position="865"/>
        <end position="1022"/>
    </location>
</feature>